<dbReference type="PROSITE" id="PS50110">
    <property type="entry name" value="RESPONSE_REGULATORY"/>
    <property type="match status" value="1"/>
</dbReference>
<dbReference type="InterPro" id="IPR039420">
    <property type="entry name" value="WalR-like"/>
</dbReference>
<dbReference type="GO" id="GO:0006355">
    <property type="term" value="P:regulation of DNA-templated transcription"/>
    <property type="evidence" value="ECO:0007669"/>
    <property type="project" value="InterPro"/>
</dbReference>
<dbReference type="OrthoDB" id="8960886at2"/>
<evidence type="ECO:0000256" key="1">
    <source>
        <dbReference type="ARBA" id="ARBA00022553"/>
    </source>
</evidence>
<dbReference type="GO" id="GO:0000160">
    <property type="term" value="P:phosphorelay signal transduction system"/>
    <property type="evidence" value="ECO:0007669"/>
    <property type="project" value="InterPro"/>
</dbReference>
<dbReference type="InterPro" id="IPR011006">
    <property type="entry name" value="CheY-like_superfamily"/>
</dbReference>
<dbReference type="EMBL" id="CP037901">
    <property type="protein sequence ID" value="QBP12203.1"/>
    <property type="molecule type" value="Genomic_DNA"/>
</dbReference>
<dbReference type="GO" id="GO:0003677">
    <property type="term" value="F:DNA binding"/>
    <property type="evidence" value="ECO:0007669"/>
    <property type="project" value="UniProtKB-KW"/>
</dbReference>
<dbReference type="InterPro" id="IPR058245">
    <property type="entry name" value="NreC/VraR/RcsB-like_REC"/>
</dbReference>
<proteinExistence type="predicted"/>
<reference evidence="3 4" key="1">
    <citation type="submission" date="2019-03" db="EMBL/GenBank/DDBJ databases">
        <title>Comparative insights into the high quality Complete genome sequence of highly metal resistant Cupriavidus metallidurans strain BS1 isolated from a gold-copper mine.</title>
        <authorList>
            <person name="Mazhar H.S."/>
            <person name="Rensing C."/>
        </authorList>
    </citation>
    <scope>NUCLEOTIDE SEQUENCE [LARGE SCALE GENOMIC DNA]</scope>
    <source>
        <strain evidence="3 4">BS1</strain>
    </source>
</reference>
<keyword evidence="2" id="KW-0238">DNA-binding</keyword>
<gene>
    <name evidence="3" type="ORF">DDF84_020735</name>
</gene>
<dbReference type="SMART" id="SM00448">
    <property type="entry name" value="REC"/>
    <property type="match status" value="1"/>
</dbReference>
<dbReference type="Proteomes" id="UP000253772">
    <property type="component" value="Chromosome c2"/>
</dbReference>
<sequence length="215" mass="23106">MSQAPKVLVCDDHPVIVIALRSELARIGQFSEVVTASSVNEILNALNDPELGIVITDFSFNEAGDGLQLIGRIKRMRPDVAVIVFSMNASPPAVRDMIAAGASAFVSKTCGIRDVAGACRAVLAGRRFVAPASLAHLLDQDDRGTPQAALQQLSPREREVLRLLAQGLSLREIAARFNRSRKTISVQKCAAMAKLGLTHDMELGRYLASADSDEL</sequence>
<dbReference type="PROSITE" id="PS50043">
    <property type="entry name" value="HTH_LUXR_2"/>
    <property type="match status" value="1"/>
</dbReference>
<dbReference type="SUPFAM" id="SSF52172">
    <property type="entry name" value="CheY-like"/>
    <property type="match status" value="1"/>
</dbReference>
<dbReference type="InterPro" id="IPR016032">
    <property type="entry name" value="Sig_transdc_resp-reg_C-effctor"/>
</dbReference>
<dbReference type="PRINTS" id="PR00038">
    <property type="entry name" value="HTHLUXR"/>
</dbReference>
<dbReference type="Pfam" id="PF00196">
    <property type="entry name" value="GerE"/>
    <property type="match status" value="1"/>
</dbReference>
<protein>
    <submittedName>
        <fullName evidence="3">Response regulator transcription factor</fullName>
    </submittedName>
</protein>
<dbReference type="PANTHER" id="PTHR43214">
    <property type="entry name" value="TWO-COMPONENT RESPONSE REGULATOR"/>
    <property type="match status" value="1"/>
</dbReference>
<evidence type="ECO:0000256" key="2">
    <source>
        <dbReference type="ARBA" id="ARBA00023125"/>
    </source>
</evidence>
<dbReference type="Gene3D" id="1.10.10.10">
    <property type="entry name" value="Winged helix-like DNA-binding domain superfamily/Winged helix DNA-binding domain"/>
    <property type="match status" value="1"/>
</dbReference>
<name>A0A2L0X3W1_9BURK</name>
<evidence type="ECO:0000313" key="3">
    <source>
        <dbReference type="EMBL" id="QBP12203.1"/>
    </source>
</evidence>
<dbReference type="CDD" id="cd17535">
    <property type="entry name" value="REC_NarL-like"/>
    <property type="match status" value="1"/>
</dbReference>
<dbReference type="InterPro" id="IPR001789">
    <property type="entry name" value="Sig_transdc_resp-reg_receiver"/>
</dbReference>
<dbReference type="InterPro" id="IPR036388">
    <property type="entry name" value="WH-like_DNA-bd_sf"/>
</dbReference>
<keyword evidence="1" id="KW-0597">Phosphoprotein</keyword>
<evidence type="ECO:0000313" key="4">
    <source>
        <dbReference type="Proteomes" id="UP000253772"/>
    </source>
</evidence>
<organism evidence="3 4">
    <name type="scientific">Cupriavidus metallidurans</name>
    <dbReference type="NCBI Taxonomy" id="119219"/>
    <lineage>
        <taxon>Bacteria</taxon>
        <taxon>Pseudomonadati</taxon>
        <taxon>Pseudomonadota</taxon>
        <taxon>Betaproteobacteria</taxon>
        <taxon>Burkholderiales</taxon>
        <taxon>Burkholderiaceae</taxon>
        <taxon>Cupriavidus</taxon>
    </lineage>
</organism>
<dbReference type="PANTHER" id="PTHR43214:SF17">
    <property type="entry name" value="TRANSCRIPTIONAL REGULATORY PROTEIN RCSB"/>
    <property type="match status" value="1"/>
</dbReference>
<dbReference type="CDD" id="cd06170">
    <property type="entry name" value="LuxR_C_like"/>
    <property type="match status" value="1"/>
</dbReference>
<dbReference type="SUPFAM" id="SSF46894">
    <property type="entry name" value="C-terminal effector domain of the bipartite response regulators"/>
    <property type="match status" value="1"/>
</dbReference>
<dbReference type="RefSeq" id="WP_039016655.1">
    <property type="nucleotide sequence ID" value="NZ_CP026544.1"/>
</dbReference>
<dbReference type="SMART" id="SM00421">
    <property type="entry name" value="HTH_LUXR"/>
    <property type="match status" value="1"/>
</dbReference>
<dbReference type="Pfam" id="PF00072">
    <property type="entry name" value="Response_reg"/>
    <property type="match status" value="1"/>
</dbReference>
<accession>A0A2L0X3W1</accession>
<dbReference type="AlphaFoldDB" id="A0A2L0X3W1"/>
<dbReference type="Gene3D" id="3.40.50.2300">
    <property type="match status" value="1"/>
</dbReference>
<dbReference type="InterPro" id="IPR000792">
    <property type="entry name" value="Tscrpt_reg_LuxR_C"/>
</dbReference>